<evidence type="ECO:0000259" key="2">
    <source>
        <dbReference type="PROSITE" id="PS50853"/>
    </source>
</evidence>
<dbReference type="Pfam" id="PF00041">
    <property type="entry name" value="fn3"/>
    <property type="match status" value="1"/>
</dbReference>
<keyword evidence="1" id="KW-0472">Membrane</keyword>
<name>A0A8T2NEP3_9TELE</name>
<sequence length="91" mass="10083">MQDGSVDERSCRYKESVDNEVVLSDLRRGTEYEVQVRARTMAGYGTFSAATLVRTMPNDTPDSQLMVTGVLVAMGTLLLIFIIAMAVFCIR</sequence>
<evidence type="ECO:0000256" key="1">
    <source>
        <dbReference type="SAM" id="Phobius"/>
    </source>
</evidence>
<reference evidence="3" key="1">
    <citation type="thesis" date="2021" institute="BYU ScholarsArchive" country="Provo, UT, USA">
        <title>Applications of and Algorithms for Genome Assembly and Genomic Analyses with an Emphasis on Marine Teleosts.</title>
        <authorList>
            <person name="Pickett B.D."/>
        </authorList>
    </citation>
    <scope>NUCLEOTIDE SEQUENCE</scope>
    <source>
        <strain evidence="3">HI-2016</strain>
    </source>
</reference>
<evidence type="ECO:0000313" key="3">
    <source>
        <dbReference type="EMBL" id="KAG9339003.1"/>
    </source>
</evidence>
<protein>
    <recommendedName>
        <fullName evidence="2">Fibronectin type-III domain-containing protein</fullName>
    </recommendedName>
</protein>
<dbReference type="OrthoDB" id="8950763at2759"/>
<dbReference type="Proteomes" id="UP000824540">
    <property type="component" value="Unassembled WGS sequence"/>
</dbReference>
<accession>A0A8T2NEP3</accession>
<dbReference type="PROSITE" id="PS50853">
    <property type="entry name" value="FN3"/>
    <property type="match status" value="1"/>
</dbReference>
<comment type="caution">
    <text evidence="3">The sequence shown here is derived from an EMBL/GenBank/DDBJ whole genome shotgun (WGS) entry which is preliminary data.</text>
</comment>
<dbReference type="Gene3D" id="2.60.40.10">
    <property type="entry name" value="Immunoglobulins"/>
    <property type="match status" value="1"/>
</dbReference>
<dbReference type="InterPro" id="IPR013783">
    <property type="entry name" value="Ig-like_fold"/>
</dbReference>
<dbReference type="InterPro" id="IPR036116">
    <property type="entry name" value="FN3_sf"/>
</dbReference>
<gene>
    <name evidence="3" type="ORF">JZ751_024401</name>
</gene>
<dbReference type="EMBL" id="JAFBMS010000060">
    <property type="protein sequence ID" value="KAG9339003.1"/>
    <property type="molecule type" value="Genomic_DNA"/>
</dbReference>
<dbReference type="CDD" id="cd00063">
    <property type="entry name" value="FN3"/>
    <property type="match status" value="1"/>
</dbReference>
<dbReference type="InterPro" id="IPR003961">
    <property type="entry name" value="FN3_dom"/>
</dbReference>
<dbReference type="SUPFAM" id="SSF49265">
    <property type="entry name" value="Fibronectin type III"/>
    <property type="match status" value="1"/>
</dbReference>
<feature type="domain" description="Fibronectin type-III" evidence="2">
    <location>
        <begin position="1"/>
        <end position="58"/>
    </location>
</feature>
<dbReference type="AlphaFoldDB" id="A0A8T2NEP3"/>
<proteinExistence type="predicted"/>
<keyword evidence="4" id="KW-1185">Reference proteome</keyword>
<feature type="transmembrane region" description="Helical" evidence="1">
    <location>
        <begin position="65"/>
        <end position="90"/>
    </location>
</feature>
<keyword evidence="1" id="KW-0812">Transmembrane</keyword>
<organism evidence="3 4">
    <name type="scientific">Albula glossodonta</name>
    <name type="common">roundjaw bonefish</name>
    <dbReference type="NCBI Taxonomy" id="121402"/>
    <lineage>
        <taxon>Eukaryota</taxon>
        <taxon>Metazoa</taxon>
        <taxon>Chordata</taxon>
        <taxon>Craniata</taxon>
        <taxon>Vertebrata</taxon>
        <taxon>Euteleostomi</taxon>
        <taxon>Actinopterygii</taxon>
        <taxon>Neopterygii</taxon>
        <taxon>Teleostei</taxon>
        <taxon>Albuliformes</taxon>
        <taxon>Albulidae</taxon>
        <taxon>Albula</taxon>
    </lineage>
</organism>
<evidence type="ECO:0000313" key="4">
    <source>
        <dbReference type="Proteomes" id="UP000824540"/>
    </source>
</evidence>
<keyword evidence="1" id="KW-1133">Transmembrane helix</keyword>